<accession>A0AAV7RS88</accession>
<dbReference type="Gene3D" id="3.30.420.10">
    <property type="entry name" value="Ribonuclease H-like superfamily/Ribonuclease H"/>
    <property type="match status" value="1"/>
</dbReference>
<dbReference type="Proteomes" id="UP001066276">
    <property type="component" value="Chromosome 5"/>
</dbReference>
<organism evidence="1 2">
    <name type="scientific">Pleurodeles waltl</name>
    <name type="common">Iberian ribbed newt</name>
    <dbReference type="NCBI Taxonomy" id="8319"/>
    <lineage>
        <taxon>Eukaryota</taxon>
        <taxon>Metazoa</taxon>
        <taxon>Chordata</taxon>
        <taxon>Craniata</taxon>
        <taxon>Vertebrata</taxon>
        <taxon>Euteleostomi</taxon>
        <taxon>Amphibia</taxon>
        <taxon>Batrachia</taxon>
        <taxon>Caudata</taxon>
        <taxon>Salamandroidea</taxon>
        <taxon>Salamandridae</taxon>
        <taxon>Pleurodelinae</taxon>
        <taxon>Pleurodeles</taxon>
    </lineage>
</organism>
<dbReference type="GO" id="GO:0003676">
    <property type="term" value="F:nucleic acid binding"/>
    <property type="evidence" value="ECO:0007669"/>
    <property type="project" value="InterPro"/>
</dbReference>
<proteinExistence type="predicted"/>
<comment type="caution">
    <text evidence="1">The sequence shown here is derived from an EMBL/GenBank/DDBJ whole genome shotgun (WGS) entry which is preliminary data.</text>
</comment>
<protein>
    <submittedName>
        <fullName evidence="1">Uncharacterized protein</fullName>
    </submittedName>
</protein>
<dbReference type="AlphaFoldDB" id="A0AAV7RS88"/>
<dbReference type="InterPro" id="IPR050951">
    <property type="entry name" value="Retrovirus_Pol_polyprotein"/>
</dbReference>
<reference evidence="1" key="1">
    <citation type="journal article" date="2022" name="bioRxiv">
        <title>Sequencing and chromosome-scale assembly of the giantPleurodeles waltlgenome.</title>
        <authorList>
            <person name="Brown T."/>
            <person name="Elewa A."/>
            <person name="Iarovenko S."/>
            <person name="Subramanian E."/>
            <person name="Araus A.J."/>
            <person name="Petzold A."/>
            <person name="Susuki M."/>
            <person name="Suzuki K.-i.T."/>
            <person name="Hayashi T."/>
            <person name="Toyoda A."/>
            <person name="Oliveira C."/>
            <person name="Osipova E."/>
            <person name="Leigh N.D."/>
            <person name="Simon A."/>
            <person name="Yun M.H."/>
        </authorList>
    </citation>
    <scope>NUCLEOTIDE SEQUENCE</scope>
    <source>
        <strain evidence="1">20211129_DDA</strain>
        <tissue evidence="1">Liver</tissue>
    </source>
</reference>
<dbReference type="EMBL" id="JANPWB010000009">
    <property type="protein sequence ID" value="KAJ1155442.1"/>
    <property type="molecule type" value="Genomic_DNA"/>
</dbReference>
<sequence>MVVAAAWLRGLDGTLAKFVNEHQNSWALFLDYALFALRSKPHSMTKVSPFQLMYGREARFPCEVPEKLLEFILPTETEYVGIIEEMNTKRAEMQSQIKANIEVAQEKQKEKYRNRVTKKYKPCTFKERQLVLLKNCRRSTRKGGVLEQKFSGPYVVSELHGKLVKLVNANNVP</sequence>
<name>A0AAV7RS88_PLEWA</name>
<dbReference type="InterPro" id="IPR036397">
    <property type="entry name" value="RNaseH_sf"/>
</dbReference>
<evidence type="ECO:0000313" key="1">
    <source>
        <dbReference type="EMBL" id="KAJ1155442.1"/>
    </source>
</evidence>
<evidence type="ECO:0000313" key="2">
    <source>
        <dbReference type="Proteomes" id="UP001066276"/>
    </source>
</evidence>
<gene>
    <name evidence="1" type="ORF">NDU88_008172</name>
</gene>
<keyword evidence="2" id="KW-1185">Reference proteome</keyword>
<dbReference type="PANTHER" id="PTHR37984:SF5">
    <property type="entry name" value="PROTEIN NYNRIN-LIKE"/>
    <property type="match status" value="1"/>
</dbReference>
<dbReference type="PANTHER" id="PTHR37984">
    <property type="entry name" value="PROTEIN CBG26694"/>
    <property type="match status" value="1"/>
</dbReference>